<evidence type="ECO:0000256" key="6">
    <source>
        <dbReference type="ARBA" id="ARBA00023157"/>
    </source>
</evidence>
<dbReference type="InterPro" id="IPR036055">
    <property type="entry name" value="LDL_receptor-like_sf"/>
</dbReference>
<sequence length="700" mass="77945">MNKIAIVTLLATILLSASASTAVEDSTFAVGESWAFGKEIDLMEEVSSEISELENNITDLMSGEEAEMVKNASGLELKSFDLDNQAILGFYYTGEVIDNFDNMIHMQTEQSLYSHTVLGTKFTSMFPAEGEHELRLNVKCEEEDYNEEEDDCENPQIKLLDNITGEPLVLEELDTEIGGSMHYVAKITQDTWWTQDTHELAKTQITIALAASGGVTIKNVPNITRNGVSILDSEDDGGEPEFECADGSNVIPFYWANDGYEDCNDGSDEPGNGYDFECDNGDTYPMDYVNDGIWHCENGEDEGEAEEGNSDPFSVCDENEEAKEATCYETIDIKLETAVFEMGAEASINLLFDFGDNPMNVMDLPLEENKYWEGQLDRLTVSGDIGGQIDIAKPQLSLCPDLDCDQLPEMQELYSELTNSIQELHDSEEFSITVDRDGDGLPDVITEWNDIFPMYIPETWMDQVFQEIADQIACEDDESAQEGEDCDETAEEEFEKLNLRIENNRFAFGPYALHEIEDFQPLPYAFETGEEESAKASDGTSYEGYQVLPTDRCSENNPNREDEDCDRDEDEDDDGNDDGTGVVPGSRAGEDESEDYDECEGDPFCDSEIIWFHNADTGHPAYINMDMPNLREDGYTIEMMPIDSAVAEAQVNANADTDNPEKTTLIDLSNDEIVEDSALPGFGIMAAGASLLFVSRKFRS</sequence>
<dbReference type="InterPro" id="IPR002172">
    <property type="entry name" value="LDrepeatLR_classA_rpt"/>
</dbReference>
<proteinExistence type="predicted"/>
<dbReference type="CDD" id="cd00112">
    <property type="entry name" value="LDLa"/>
    <property type="match status" value="1"/>
</dbReference>
<evidence type="ECO:0000256" key="7">
    <source>
        <dbReference type="SAM" id="MobiDB-lite"/>
    </source>
</evidence>
<gene>
    <name evidence="8" type="ORF">BET99_04490</name>
</gene>
<dbReference type="InterPro" id="IPR050685">
    <property type="entry name" value="LDLR"/>
</dbReference>
<protein>
    <submittedName>
        <fullName evidence="8">Uncharacterized protein</fullName>
    </submittedName>
</protein>
<keyword evidence="5" id="KW-0472">Membrane</keyword>
<dbReference type="EMBL" id="MIYZ01000015">
    <property type="protein sequence ID" value="OIR22387.1"/>
    <property type="molecule type" value="Genomic_DNA"/>
</dbReference>
<keyword evidence="6" id="KW-1015">Disulfide bond</keyword>
<comment type="caution">
    <text evidence="8">The sequence shown here is derived from an EMBL/GenBank/DDBJ whole genome shotgun (WGS) entry which is preliminary data.</text>
</comment>
<organism evidence="8 9">
    <name type="scientific">Marine Group III euryarchaeote CG-Epi2</name>
    <dbReference type="NCBI Taxonomy" id="1888996"/>
    <lineage>
        <taxon>Archaea</taxon>
        <taxon>Methanobacteriati</taxon>
        <taxon>Thermoplasmatota</taxon>
        <taxon>Thermoplasmata</taxon>
        <taxon>Candidatus Thermoprofundales</taxon>
    </lineage>
</organism>
<dbReference type="Pfam" id="PF00057">
    <property type="entry name" value="Ldl_recept_a"/>
    <property type="match status" value="1"/>
</dbReference>
<evidence type="ECO:0000313" key="9">
    <source>
        <dbReference type="Proteomes" id="UP000183615"/>
    </source>
</evidence>
<dbReference type="AlphaFoldDB" id="A0A1J5TQB9"/>
<dbReference type="SUPFAM" id="SSF57424">
    <property type="entry name" value="LDL receptor-like module"/>
    <property type="match status" value="1"/>
</dbReference>
<dbReference type="SMART" id="SM00192">
    <property type="entry name" value="LDLa"/>
    <property type="match status" value="2"/>
</dbReference>
<keyword evidence="2" id="KW-0812">Transmembrane</keyword>
<evidence type="ECO:0000313" key="8">
    <source>
        <dbReference type="EMBL" id="OIR22387.1"/>
    </source>
</evidence>
<feature type="region of interest" description="Disordered" evidence="7">
    <location>
        <begin position="529"/>
        <end position="600"/>
    </location>
</feature>
<dbReference type="PANTHER" id="PTHR24270">
    <property type="entry name" value="LOW-DENSITY LIPOPROTEIN RECEPTOR-RELATED"/>
    <property type="match status" value="1"/>
</dbReference>
<keyword evidence="4" id="KW-1133">Transmembrane helix</keyword>
<evidence type="ECO:0000256" key="3">
    <source>
        <dbReference type="ARBA" id="ARBA00022737"/>
    </source>
</evidence>
<dbReference type="GO" id="GO:0005886">
    <property type="term" value="C:plasma membrane"/>
    <property type="evidence" value="ECO:0007669"/>
    <property type="project" value="TreeGrafter"/>
</dbReference>
<keyword evidence="3" id="KW-0677">Repeat</keyword>
<evidence type="ECO:0000256" key="2">
    <source>
        <dbReference type="ARBA" id="ARBA00022692"/>
    </source>
</evidence>
<feature type="compositionally biased region" description="Acidic residues" evidence="7">
    <location>
        <begin position="561"/>
        <end position="577"/>
    </location>
</feature>
<dbReference type="Proteomes" id="UP000183615">
    <property type="component" value="Unassembled WGS sequence"/>
</dbReference>
<evidence type="ECO:0000256" key="1">
    <source>
        <dbReference type="ARBA" id="ARBA00004167"/>
    </source>
</evidence>
<dbReference type="Gene3D" id="4.10.400.10">
    <property type="entry name" value="Low-density Lipoprotein Receptor"/>
    <property type="match status" value="1"/>
</dbReference>
<accession>A0A1J5TQB9</accession>
<evidence type="ECO:0000256" key="4">
    <source>
        <dbReference type="ARBA" id="ARBA00022989"/>
    </source>
</evidence>
<reference evidence="8 9" key="1">
    <citation type="submission" date="2016-08" db="EMBL/GenBank/DDBJ databases">
        <title>New Insights into Marine Group III Euryarchaeota, from dark to light.</title>
        <authorList>
            <person name="Haro-Moreno J.M."/>
            <person name="Rodriguez-Valera F."/>
            <person name="Lopez-Garcia P."/>
            <person name="Moreira D."/>
            <person name="Martin-Cuadrado A.B."/>
        </authorList>
    </citation>
    <scope>NUCLEOTIDE SEQUENCE [LARGE SCALE GENOMIC DNA]</scope>
    <source>
        <strain evidence="8">CG-Epi2</strain>
    </source>
</reference>
<evidence type="ECO:0000256" key="5">
    <source>
        <dbReference type="ARBA" id="ARBA00023136"/>
    </source>
</evidence>
<comment type="subcellular location">
    <subcellularLocation>
        <location evidence="1">Membrane</location>
        <topology evidence="1">Single-pass membrane protein</topology>
    </subcellularLocation>
</comment>
<feature type="compositionally biased region" description="Acidic residues" evidence="7">
    <location>
        <begin position="591"/>
        <end position="600"/>
    </location>
</feature>
<name>A0A1J5TQB9_9ARCH</name>